<feature type="signal peptide" evidence="1">
    <location>
        <begin position="1"/>
        <end position="17"/>
    </location>
</feature>
<dbReference type="VEuPathDB" id="MicrosporidiaDB:M153_13457000288"/>
<name>A0A0R0LRT3_9MICR</name>
<reference evidence="2 3" key="1">
    <citation type="submission" date="2015-07" db="EMBL/GenBank/DDBJ databases">
        <title>The genome of Pseudoloma neurophilia, a relevant intracellular parasite of the zebrafish.</title>
        <authorList>
            <person name="Ndikumana S."/>
            <person name="Pelin A."/>
            <person name="Sanders J."/>
            <person name="Corradi N."/>
        </authorList>
    </citation>
    <scope>NUCLEOTIDE SEQUENCE [LARGE SCALE GENOMIC DNA]</scope>
    <source>
        <strain evidence="2 3">MK1</strain>
    </source>
</reference>
<feature type="chain" id="PRO_5006398898" evidence="1">
    <location>
        <begin position="18"/>
        <end position="160"/>
    </location>
</feature>
<dbReference type="EMBL" id="LGUB01001271">
    <property type="protein sequence ID" value="KRH92042.1"/>
    <property type="molecule type" value="Genomic_DNA"/>
</dbReference>
<organism evidence="2 3">
    <name type="scientific">Pseudoloma neurophilia</name>
    <dbReference type="NCBI Taxonomy" id="146866"/>
    <lineage>
        <taxon>Eukaryota</taxon>
        <taxon>Fungi</taxon>
        <taxon>Fungi incertae sedis</taxon>
        <taxon>Microsporidia</taxon>
        <taxon>Pseudoloma</taxon>
    </lineage>
</organism>
<gene>
    <name evidence="2" type="ORF">M153_13457000288</name>
</gene>
<comment type="caution">
    <text evidence="2">The sequence shown here is derived from an EMBL/GenBank/DDBJ whole genome shotgun (WGS) entry which is preliminary data.</text>
</comment>
<dbReference type="Proteomes" id="UP000051530">
    <property type="component" value="Unassembled WGS sequence"/>
</dbReference>
<proteinExistence type="predicted"/>
<protein>
    <submittedName>
        <fullName evidence="2">Uncharacterized protein</fullName>
    </submittedName>
</protein>
<dbReference type="AlphaFoldDB" id="A0A0R0LRT3"/>
<evidence type="ECO:0000313" key="3">
    <source>
        <dbReference type="Proteomes" id="UP000051530"/>
    </source>
</evidence>
<keyword evidence="3" id="KW-1185">Reference proteome</keyword>
<evidence type="ECO:0000256" key="1">
    <source>
        <dbReference type="SAM" id="SignalP"/>
    </source>
</evidence>
<accession>A0A0R0LRT3</accession>
<evidence type="ECO:0000313" key="2">
    <source>
        <dbReference type="EMBL" id="KRH92042.1"/>
    </source>
</evidence>
<sequence>MTYHWLAVFLYLFIVKALKHKQKELNGNVHTFTNGNYGIKVAEQASSFVSSNSLIKTVNDTSTGYEIKLEGRRENLEISHDGNSIIVSAKKASNDPFYEQKNQIVITVTHNSIASFSADEITENGRYKTVLKIEFENPNDTATIKQTEIASGQETHRFTG</sequence>
<keyword evidence="1" id="KW-0732">Signal</keyword>